<evidence type="ECO:0000256" key="2">
    <source>
        <dbReference type="ARBA" id="ARBA00022801"/>
    </source>
</evidence>
<dbReference type="AlphaFoldDB" id="A0AAW1RIG8"/>
<organism evidence="11 12">
    <name type="scientific">Elliptochloris bilobata</name>
    <dbReference type="NCBI Taxonomy" id="381761"/>
    <lineage>
        <taxon>Eukaryota</taxon>
        <taxon>Viridiplantae</taxon>
        <taxon>Chlorophyta</taxon>
        <taxon>core chlorophytes</taxon>
        <taxon>Trebouxiophyceae</taxon>
        <taxon>Trebouxiophyceae incertae sedis</taxon>
        <taxon>Elliptochloris clade</taxon>
        <taxon>Elliptochloris</taxon>
    </lineage>
</organism>
<keyword evidence="4" id="KW-0119">Carbohydrate metabolism</keyword>
<keyword evidence="9" id="KW-1133">Transmembrane helix</keyword>
<comment type="caution">
    <text evidence="11">The sequence shown here is derived from an EMBL/GenBank/DDBJ whole genome shotgun (WGS) entry which is preliminary data.</text>
</comment>
<evidence type="ECO:0000256" key="5">
    <source>
        <dbReference type="ARBA" id="ARBA00023295"/>
    </source>
</evidence>
<dbReference type="PANTHER" id="PTHR35923">
    <property type="entry name" value="MAJOR EXTRACELLULAR ENDOGLUCANASE"/>
    <property type="match status" value="1"/>
</dbReference>
<evidence type="ECO:0000256" key="4">
    <source>
        <dbReference type="ARBA" id="ARBA00023277"/>
    </source>
</evidence>
<sequence length="604" mass="65759">MSSTHYGAGRNSFGAARPPQLVRWCGALPLLTTQNGKIVDGDGNPVFIHGIAWFGFNGGATMTGNLSAGFDAVSQDFKTVVWRIKQLGFNAVRLPVSFSHFADDPKNFTMECTVPPPASVAATMVPPKKPVLPLSNAALPSVADVPFIPPEAWTGGLATSMLPGTCNADLPNDSTRNRYIWVVKYLINEGFYVNIDFHSIGMAGEGLGLKADDNTLYNTTLWVGLWYDLLSDVFEVAPEAKGRLLIDFINEPDGYGLTWEGSKGIDSLTDIYITVMDALWPICPDCLFLIEGGGQVKLLANWGNGFATDPAVLSKLKPKVSDASSFFIGTWDKPYVNQIVLAPHFYCPAVSGANFGYKPSLGQYQIYNETFGYLTSKGFCYKGKCRVYAGILDEFGSTFEDQKELDCWRGIVDYMNNAPGPARDGWHGNITSWFYWSWNPDSIGTGGMVDPINWRTIEWLKMDAMTGGTPRFRAGLRLKPWYLAGFQPLNRTGNSAPSPAPVIQLANAGLTPLEKYLMIAASPFAGCAVASMLLFALWAVGWCERAPPPEPDDGESPSEKSTAEARHGLRGGMPTSENSIFLQWGTDEWYAAEAAEKVASAAQA</sequence>
<accession>A0AAW1RIG8</accession>
<keyword evidence="3" id="KW-0136">Cellulose degradation</keyword>
<evidence type="ECO:0000256" key="6">
    <source>
        <dbReference type="ARBA" id="ARBA00023326"/>
    </source>
</evidence>
<comment type="similarity">
    <text evidence="1 7">Belongs to the glycosyl hydrolase 5 (cellulase A) family.</text>
</comment>
<protein>
    <recommendedName>
        <fullName evidence="10">Glycoside hydrolase family 5 domain-containing protein</fullName>
    </recommendedName>
</protein>
<dbReference type="EMBL" id="JALJOU010000037">
    <property type="protein sequence ID" value="KAK9833285.1"/>
    <property type="molecule type" value="Genomic_DNA"/>
</dbReference>
<evidence type="ECO:0000256" key="8">
    <source>
        <dbReference type="SAM" id="MobiDB-lite"/>
    </source>
</evidence>
<feature type="transmembrane region" description="Helical" evidence="9">
    <location>
        <begin position="516"/>
        <end position="540"/>
    </location>
</feature>
<feature type="domain" description="Glycoside hydrolase family 5" evidence="10">
    <location>
        <begin position="171"/>
        <end position="441"/>
    </location>
</feature>
<evidence type="ECO:0000256" key="3">
    <source>
        <dbReference type="ARBA" id="ARBA00023001"/>
    </source>
</evidence>
<keyword evidence="6" id="KW-0624">Polysaccharide degradation</keyword>
<gene>
    <name evidence="11" type="ORF">WJX81_003097</name>
</gene>
<keyword evidence="9" id="KW-0812">Transmembrane</keyword>
<keyword evidence="2 7" id="KW-0378">Hydrolase</keyword>
<name>A0AAW1RIG8_9CHLO</name>
<dbReference type="PANTHER" id="PTHR35923:SF2">
    <property type="entry name" value="ENDOGLUCANASE"/>
    <property type="match status" value="1"/>
</dbReference>
<evidence type="ECO:0000259" key="10">
    <source>
        <dbReference type="Pfam" id="PF00150"/>
    </source>
</evidence>
<dbReference type="InterPro" id="IPR017853">
    <property type="entry name" value="GH"/>
</dbReference>
<dbReference type="Pfam" id="PF00150">
    <property type="entry name" value="Cellulase"/>
    <property type="match status" value="1"/>
</dbReference>
<feature type="compositionally biased region" description="Basic and acidic residues" evidence="8">
    <location>
        <begin position="557"/>
        <end position="567"/>
    </location>
</feature>
<dbReference type="InterPro" id="IPR001547">
    <property type="entry name" value="Glyco_hydro_5"/>
</dbReference>
<dbReference type="SUPFAM" id="SSF51445">
    <property type="entry name" value="(Trans)glycosidases"/>
    <property type="match status" value="1"/>
</dbReference>
<feature type="region of interest" description="Disordered" evidence="8">
    <location>
        <begin position="548"/>
        <end position="576"/>
    </location>
</feature>
<evidence type="ECO:0000256" key="1">
    <source>
        <dbReference type="ARBA" id="ARBA00005641"/>
    </source>
</evidence>
<dbReference type="Proteomes" id="UP001445335">
    <property type="component" value="Unassembled WGS sequence"/>
</dbReference>
<proteinExistence type="inferred from homology"/>
<dbReference type="GO" id="GO:0004553">
    <property type="term" value="F:hydrolase activity, hydrolyzing O-glycosyl compounds"/>
    <property type="evidence" value="ECO:0007669"/>
    <property type="project" value="InterPro"/>
</dbReference>
<evidence type="ECO:0000256" key="9">
    <source>
        <dbReference type="SAM" id="Phobius"/>
    </source>
</evidence>
<evidence type="ECO:0000256" key="7">
    <source>
        <dbReference type="RuleBase" id="RU361153"/>
    </source>
</evidence>
<keyword evidence="9" id="KW-0472">Membrane</keyword>
<keyword evidence="5 7" id="KW-0326">Glycosidase</keyword>
<reference evidence="11 12" key="1">
    <citation type="journal article" date="2024" name="Nat. Commun.">
        <title>Phylogenomics reveals the evolutionary origins of lichenization in chlorophyte algae.</title>
        <authorList>
            <person name="Puginier C."/>
            <person name="Libourel C."/>
            <person name="Otte J."/>
            <person name="Skaloud P."/>
            <person name="Haon M."/>
            <person name="Grisel S."/>
            <person name="Petersen M."/>
            <person name="Berrin J.G."/>
            <person name="Delaux P.M."/>
            <person name="Dal Grande F."/>
            <person name="Keller J."/>
        </authorList>
    </citation>
    <scope>NUCLEOTIDE SEQUENCE [LARGE SCALE GENOMIC DNA]</scope>
    <source>
        <strain evidence="11 12">SAG 245.80</strain>
    </source>
</reference>
<evidence type="ECO:0000313" key="12">
    <source>
        <dbReference type="Proteomes" id="UP001445335"/>
    </source>
</evidence>
<keyword evidence="12" id="KW-1185">Reference proteome</keyword>
<dbReference type="GO" id="GO:0030245">
    <property type="term" value="P:cellulose catabolic process"/>
    <property type="evidence" value="ECO:0007669"/>
    <property type="project" value="UniProtKB-KW"/>
</dbReference>
<dbReference type="Gene3D" id="3.20.20.80">
    <property type="entry name" value="Glycosidases"/>
    <property type="match status" value="1"/>
</dbReference>
<evidence type="ECO:0000313" key="11">
    <source>
        <dbReference type="EMBL" id="KAK9833285.1"/>
    </source>
</evidence>